<comment type="caution">
    <text evidence="4">The sequence shown here is derived from an EMBL/GenBank/DDBJ whole genome shotgun (WGS) entry which is preliminary data.</text>
</comment>
<dbReference type="EMBL" id="MSIE01000005">
    <property type="protein sequence ID" value="OLF18826.1"/>
    <property type="molecule type" value="Genomic_DNA"/>
</dbReference>
<sequence length="298" mass="30186">MAALAVAALAVPVWPGTASADVIFDQADAEELAGILAEAYEAQRVCYGWVVDVNNVGIQESSAGSNFGVGPALDEVPEAQSCETTVEFQADVTWTSESSEAEDSASYQVVSNPSGPTTSDLDSLQLISVDSLKGDNVDVDVFKAVSALPLLAADAGVAEPLEASPAPESAVAAANGAPTNSPGSDFWRRAGGAMLWAGALILAAVVFAVWALRSSRPAARAARAPREQAPNFLPPDWSDGPGGTVPVWDPSAGPSGTPSGDAPGTGRSTGPAVPPSRQRDAPDPGQGPGGDGGPEDRR</sequence>
<feature type="transmembrane region" description="Helical" evidence="2">
    <location>
        <begin position="193"/>
        <end position="212"/>
    </location>
</feature>
<evidence type="ECO:0000256" key="3">
    <source>
        <dbReference type="SAM" id="SignalP"/>
    </source>
</evidence>
<feature type="region of interest" description="Disordered" evidence="1">
    <location>
        <begin position="97"/>
        <end position="118"/>
    </location>
</feature>
<keyword evidence="2" id="KW-0472">Membrane</keyword>
<keyword evidence="5" id="KW-1185">Reference proteome</keyword>
<name>A0A1Q8CWU9_9PSEU</name>
<keyword evidence="3" id="KW-0732">Signal</keyword>
<feature type="compositionally biased region" description="Polar residues" evidence="1">
    <location>
        <begin position="107"/>
        <end position="118"/>
    </location>
</feature>
<keyword evidence="2" id="KW-0812">Transmembrane</keyword>
<accession>A0A1Q8CWU9</accession>
<evidence type="ECO:0000313" key="4">
    <source>
        <dbReference type="EMBL" id="OLF18826.1"/>
    </source>
</evidence>
<evidence type="ECO:0000256" key="1">
    <source>
        <dbReference type="SAM" id="MobiDB-lite"/>
    </source>
</evidence>
<proteinExistence type="predicted"/>
<feature type="chain" id="PRO_5011960284" evidence="3">
    <location>
        <begin position="21"/>
        <end position="298"/>
    </location>
</feature>
<dbReference type="AlphaFoldDB" id="A0A1Q8CWU9"/>
<dbReference type="Proteomes" id="UP000185596">
    <property type="component" value="Unassembled WGS sequence"/>
</dbReference>
<evidence type="ECO:0000256" key="2">
    <source>
        <dbReference type="SAM" id="Phobius"/>
    </source>
</evidence>
<gene>
    <name evidence="4" type="ORF">BU204_04840</name>
</gene>
<keyword evidence="2" id="KW-1133">Transmembrane helix</keyword>
<evidence type="ECO:0000313" key="5">
    <source>
        <dbReference type="Proteomes" id="UP000185596"/>
    </source>
</evidence>
<protein>
    <submittedName>
        <fullName evidence="4">Uncharacterized protein</fullName>
    </submittedName>
</protein>
<reference evidence="4 5" key="1">
    <citation type="submission" date="2016-12" db="EMBL/GenBank/DDBJ databases">
        <title>The draft genome sequence of Actinophytocola sp. 11-183.</title>
        <authorList>
            <person name="Wang W."/>
            <person name="Yuan L."/>
        </authorList>
    </citation>
    <scope>NUCLEOTIDE SEQUENCE [LARGE SCALE GENOMIC DNA]</scope>
    <source>
        <strain evidence="4 5">11-183</strain>
    </source>
</reference>
<feature type="region of interest" description="Disordered" evidence="1">
    <location>
        <begin position="219"/>
        <end position="298"/>
    </location>
</feature>
<dbReference type="STRING" id="1912961.BU204_04840"/>
<organism evidence="4 5">
    <name type="scientific">Actinophytocola xanthii</name>
    <dbReference type="NCBI Taxonomy" id="1912961"/>
    <lineage>
        <taxon>Bacteria</taxon>
        <taxon>Bacillati</taxon>
        <taxon>Actinomycetota</taxon>
        <taxon>Actinomycetes</taxon>
        <taxon>Pseudonocardiales</taxon>
        <taxon>Pseudonocardiaceae</taxon>
    </lineage>
</organism>
<feature type="signal peptide" evidence="3">
    <location>
        <begin position="1"/>
        <end position="20"/>
    </location>
</feature>